<protein>
    <recommendedName>
        <fullName evidence="1">HTH arsR-type domain-containing protein</fullName>
    </recommendedName>
</protein>
<name>A0A1G2TIC6_9BACT</name>
<dbReference type="InterPro" id="IPR001845">
    <property type="entry name" value="HTH_ArsR_DNA-bd_dom"/>
</dbReference>
<dbReference type="GO" id="GO:0003700">
    <property type="term" value="F:DNA-binding transcription factor activity"/>
    <property type="evidence" value="ECO:0007669"/>
    <property type="project" value="InterPro"/>
</dbReference>
<dbReference type="AlphaFoldDB" id="A0A1G2TIC6"/>
<gene>
    <name evidence="2" type="ORF">A3C70_01665</name>
</gene>
<dbReference type="EMBL" id="MHVR01000003">
    <property type="protein sequence ID" value="OHA96952.1"/>
    <property type="molecule type" value="Genomic_DNA"/>
</dbReference>
<evidence type="ECO:0000259" key="1">
    <source>
        <dbReference type="PROSITE" id="PS50987"/>
    </source>
</evidence>
<dbReference type="Gene3D" id="1.10.10.10">
    <property type="entry name" value="Winged helix-like DNA-binding domain superfamily/Winged helix DNA-binding domain"/>
    <property type="match status" value="1"/>
</dbReference>
<reference evidence="2 3" key="1">
    <citation type="journal article" date="2016" name="Nat. Commun.">
        <title>Thousands of microbial genomes shed light on interconnected biogeochemical processes in an aquifer system.</title>
        <authorList>
            <person name="Anantharaman K."/>
            <person name="Brown C.T."/>
            <person name="Hug L.A."/>
            <person name="Sharon I."/>
            <person name="Castelle C.J."/>
            <person name="Probst A.J."/>
            <person name="Thomas B.C."/>
            <person name="Singh A."/>
            <person name="Wilkins M.J."/>
            <person name="Karaoz U."/>
            <person name="Brodie E.L."/>
            <person name="Williams K.H."/>
            <person name="Hubbard S.S."/>
            <person name="Banfield J.F."/>
        </authorList>
    </citation>
    <scope>NUCLEOTIDE SEQUENCE [LARGE SCALE GENOMIC DNA]</scope>
</reference>
<evidence type="ECO:0000313" key="3">
    <source>
        <dbReference type="Proteomes" id="UP000178175"/>
    </source>
</evidence>
<accession>A0A1G2TIC6</accession>
<dbReference type="SUPFAM" id="SSF46785">
    <property type="entry name" value="Winged helix' DNA-binding domain"/>
    <property type="match status" value="1"/>
</dbReference>
<comment type="caution">
    <text evidence="2">The sequence shown here is derived from an EMBL/GenBank/DDBJ whole genome shotgun (WGS) entry which is preliminary data.</text>
</comment>
<dbReference type="Proteomes" id="UP000178175">
    <property type="component" value="Unassembled WGS sequence"/>
</dbReference>
<organism evidence="2 3">
    <name type="scientific">Candidatus Zambryskibacteria bacterium RIFCSPHIGHO2_02_FULL_43_14</name>
    <dbReference type="NCBI Taxonomy" id="1802748"/>
    <lineage>
        <taxon>Bacteria</taxon>
        <taxon>Candidatus Zambryskiibacteriota</taxon>
    </lineage>
</organism>
<proteinExistence type="predicted"/>
<dbReference type="InterPro" id="IPR036390">
    <property type="entry name" value="WH_DNA-bd_sf"/>
</dbReference>
<dbReference type="PROSITE" id="PS50987">
    <property type="entry name" value="HTH_ARSR_2"/>
    <property type="match status" value="1"/>
</dbReference>
<dbReference type="InterPro" id="IPR036388">
    <property type="entry name" value="WH-like_DNA-bd_sf"/>
</dbReference>
<sequence length="89" mass="10309">MKKPRQLERIIKGFANHRRIEILMLLEKMPELSLIEISDELCINFKTGSEHIRRLAIASLVMKRNAGSSVRHALTKDGKLILKFLRTLE</sequence>
<dbReference type="SMART" id="SM00418">
    <property type="entry name" value="HTH_ARSR"/>
    <property type="match status" value="1"/>
</dbReference>
<feature type="domain" description="HTH arsR-type" evidence="1">
    <location>
        <begin position="1"/>
        <end position="89"/>
    </location>
</feature>
<evidence type="ECO:0000313" key="2">
    <source>
        <dbReference type="EMBL" id="OHA96952.1"/>
    </source>
</evidence>